<accession>A0A4U6SZB0</accession>
<proteinExistence type="predicted"/>
<sequence>MVRWFSLFLLLLMLLLSVQDRLVATQGFLLPN</sequence>
<organism evidence="2 3">
    <name type="scientific">Setaria viridis</name>
    <name type="common">Green bristlegrass</name>
    <name type="synonym">Setaria italica subsp. viridis</name>
    <dbReference type="NCBI Taxonomy" id="4556"/>
    <lineage>
        <taxon>Eukaryota</taxon>
        <taxon>Viridiplantae</taxon>
        <taxon>Streptophyta</taxon>
        <taxon>Embryophyta</taxon>
        <taxon>Tracheophyta</taxon>
        <taxon>Spermatophyta</taxon>
        <taxon>Magnoliopsida</taxon>
        <taxon>Liliopsida</taxon>
        <taxon>Poales</taxon>
        <taxon>Poaceae</taxon>
        <taxon>PACMAD clade</taxon>
        <taxon>Panicoideae</taxon>
        <taxon>Panicodae</taxon>
        <taxon>Paniceae</taxon>
        <taxon>Cenchrinae</taxon>
        <taxon>Setaria</taxon>
    </lineage>
</organism>
<reference evidence="2" key="1">
    <citation type="submission" date="2019-03" db="EMBL/GenBank/DDBJ databases">
        <title>WGS assembly of Setaria viridis.</title>
        <authorList>
            <person name="Huang P."/>
            <person name="Jenkins J."/>
            <person name="Grimwood J."/>
            <person name="Barry K."/>
            <person name="Healey A."/>
            <person name="Mamidi S."/>
            <person name="Sreedasyam A."/>
            <person name="Shu S."/>
            <person name="Feldman M."/>
            <person name="Wu J."/>
            <person name="Yu Y."/>
            <person name="Chen C."/>
            <person name="Johnson J."/>
            <person name="Rokhsar D."/>
            <person name="Baxter I."/>
            <person name="Schmutz J."/>
            <person name="Brutnell T."/>
            <person name="Kellogg E."/>
        </authorList>
    </citation>
    <scope>NUCLEOTIDE SEQUENCE [LARGE SCALE GENOMIC DNA]</scope>
</reference>
<dbReference type="Proteomes" id="UP000298652">
    <property type="component" value="Chromosome 9"/>
</dbReference>
<dbReference type="Gramene" id="TKV94430">
    <property type="protein sequence ID" value="TKV94430"/>
    <property type="gene ID" value="SEVIR_9G294350v2"/>
</dbReference>
<protein>
    <submittedName>
        <fullName evidence="2">Uncharacterized protein</fullName>
    </submittedName>
</protein>
<feature type="chain" id="PRO_5020848585" evidence="1">
    <location>
        <begin position="21"/>
        <end position="32"/>
    </location>
</feature>
<evidence type="ECO:0000313" key="2">
    <source>
        <dbReference type="EMBL" id="TKV94430.1"/>
    </source>
</evidence>
<feature type="signal peptide" evidence="1">
    <location>
        <begin position="1"/>
        <end position="20"/>
    </location>
</feature>
<dbReference type="AlphaFoldDB" id="A0A4U6SZB0"/>
<dbReference type="EMBL" id="CM016560">
    <property type="protein sequence ID" value="TKV94430.1"/>
    <property type="molecule type" value="Genomic_DNA"/>
</dbReference>
<evidence type="ECO:0000256" key="1">
    <source>
        <dbReference type="SAM" id="SignalP"/>
    </source>
</evidence>
<name>A0A4U6SZB0_SETVI</name>
<gene>
    <name evidence="2" type="ORF">SEVIR_9G294350v2</name>
</gene>
<keyword evidence="3" id="KW-1185">Reference proteome</keyword>
<keyword evidence="1" id="KW-0732">Signal</keyword>
<evidence type="ECO:0000313" key="3">
    <source>
        <dbReference type="Proteomes" id="UP000298652"/>
    </source>
</evidence>